<evidence type="ECO:0000256" key="1">
    <source>
        <dbReference type="ARBA" id="ARBA00004429"/>
    </source>
</evidence>
<dbReference type="InterPro" id="IPR004681">
    <property type="entry name" value="TRAP_DctM"/>
</dbReference>
<evidence type="ECO:0000313" key="9">
    <source>
        <dbReference type="EMBL" id="KTR53561.1"/>
    </source>
</evidence>
<feature type="transmembrane region" description="Helical" evidence="7">
    <location>
        <begin position="160"/>
        <end position="177"/>
    </location>
</feature>
<evidence type="ECO:0000256" key="6">
    <source>
        <dbReference type="ARBA" id="ARBA00023136"/>
    </source>
</evidence>
<dbReference type="AlphaFoldDB" id="A0A147DTA7"/>
<evidence type="ECO:0000256" key="2">
    <source>
        <dbReference type="ARBA" id="ARBA00022475"/>
    </source>
</evidence>
<evidence type="ECO:0000256" key="3">
    <source>
        <dbReference type="ARBA" id="ARBA00022519"/>
    </source>
</evidence>
<organism evidence="9 10">
    <name type="scientific">Curtobacterium oceanosedimentum</name>
    <dbReference type="NCBI Taxonomy" id="465820"/>
    <lineage>
        <taxon>Bacteria</taxon>
        <taxon>Bacillati</taxon>
        <taxon>Actinomycetota</taxon>
        <taxon>Actinomycetes</taxon>
        <taxon>Micrococcales</taxon>
        <taxon>Microbacteriaceae</taxon>
        <taxon>Curtobacterium</taxon>
    </lineage>
</organism>
<accession>A0A147DTA7</accession>
<feature type="transmembrane region" description="Helical" evidence="7">
    <location>
        <begin position="262"/>
        <end position="280"/>
    </location>
</feature>
<comment type="subcellular location">
    <subcellularLocation>
        <location evidence="1">Cell inner membrane</location>
        <topology evidence="1">Multi-pass membrane protein</topology>
    </subcellularLocation>
</comment>
<dbReference type="GO" id="GO:0022857">
    <property type="term" value="F:transmembrane transporter activity"/>
    <property type="evidence" value="ECO:0007669"/>
    <property type="project" value="TreeGrafter"/>
</dbReference>
<keyword evidence="6 7" id="KW-0472">Membrane</keyword>
<evidence type="ECO:0000256" key="7">
    <source>
        <dbReference type="SAM" id="Phobius"/>
    </source>
</evidence>
<keyword evidence="3" id="KW-0997">Cell inner membrane</keyword>
<name>A0A147DTA7_9MICO</name>
<dbReference type="PATRIC" id="fig|465820.4.peg.431"/>
<keyword evidence="4 7" id="KW-0812">Transmembrane</keyword>
<dbReference type="Proteomes" id="UP000072763">
    <property type="component" value="Unassembled WGS sequence"/>
</dbReference>
<dbReference type="GO" id="GO:0005886">
    <property type="term" value="C:plasma membrane"/>
    <property type="evidence" value="ECO:0007669"/>
    <property type="project" value="UniProtKB-SubCell"/>
</dbReference>
<sequence length="448" mass="46194">MGLAVWALIAYIGTIVVWSVALRRGIGEGMVVGFLVVCAFGGTRFLELLVVGLQDAFNEEIVFAALAFTFIGFLLASTGVIDRQVEILNSLLGRLPGGAGYVATVGSALFGSVAHSGSANAATLGTVTIPWMKRSQWPAPVAATVVAGNAGNGTVIPPSASFFILIGTATVAPLVTVGELLPAMFVAAAWCVLWRLVVIAYFVRRHRIQRVPASDISPFRQSFRHGWTSLLVFLGILVPVFVTLGPTGAFVTDALGEDAADTISIVVWIPVLLGLLALLLGRKKLPKGVRGWYDFVAETAPRYRDIGATLVFAFAGGAVLTELGLADQLAAVLNGLDASPVVMSVIVAVMVVLVAGPLSSTATIATIGGIGFSVLVVAGVDPVLAACVVLVAASTEGASPPGASAIYIATGIAGVNPVKTFVPLVVLYVVPILLIAALIGPGWLPVPH</sequence>
<feature type="transmembrane region" description="Helical" evidence="7">
    <location>
        <begin position="338"/>
        <end position="358"/>
    </location>
</feature>
<evidence type="ECO:0000256" key="4">
    <source>
        <dbReference type="ARBA" id="ARBA00022692"/>
    </source>
</evidence>
<gene>
    <name evidence="9" type="ORF">NS359_02910</name>
</gene>
<dbReference type="PANTHER" id="PTHR33362:SF2">
    <property type="entry name" value="TRAP TRANSPORTER LARGE PERMEASE PROTEIN"/>
    <property type="match status" value="1"/>
</dbReference>
<feature type="transmembrane region" description="Helical" evidence="7">
    <location>
        <begin position="6"/>
        <end position="22"/>
    </location>
</feature>
<dbReference type="OrthoDB" id="3761770at2"/>
<feature type="transmembrane region" description="Helical" evidence="7">
    <location>
        <begin position="370"/>
        <end position="392"/>
    </location>
</feature>
<keyword evidence="2" id="KW-1003">Cell membrane</keyword>
<feature type="transmembrane region" description="Helical" evidence="7">
    <location>
        <begin position="61"/>
        <end position="81"/>
    </location>
</feature>
<feature type="transmembrane region" description="Helical" evidence="7">
    <location>
        <begin position="425"/>
        <end position="444"/>
    </location>
</feature>
<reference evidence="9 10" key="1">
    <citation type="journal article" date="2016" name="Front. Microbiol.">
        <title>Genomic Resource of Rice Seed Associated Bacteria.</title>
        <authorList>
            <person name="Midha S."/>
            <person name="Bansal K."/>
            <person name="Sharma S."/>
            <person name="Kumar N."/>
            <person name="Patil P.P."/>
            <person name="Chaudhry V."/>
            <person name="Patil P.B."/>
        </authorList>
    </citation>
    <scope>NUCLEOTIDE SEQUENCE [LARGE SCALE GENOMIC DNA]</scope>
    <source>
        <strain evidence="9 10">NS359</strain>
    </source>
</reference>
<dbReference type="EMBL" id="LDRC01000012">
    <property type="protein sequence ID" value="KTR53561.1"/>
    <property type="molecule type" value="Genomic_DNA"/>
</dbReference>
<feature type="domain" description="TRAP C4-dicarboxylate transport system permease DctM subunit" evidence="8">
    <location>
        <begin position="30"/>
        <end position="438"/>
    </location>
</feature>
<proteinExistence type="predicted"/>
<dbReference type="InterPro" id="IPR010656">
    <property type="entry name" value="DctM"/>
</dbReference>
<feature type="transmembrane region" description="Helical" evidence="7">
    <location>
        <begin position="223"/>
        <end position="242"/>
    </location>
</feature>
<protein>
    <submittedName>
        <fullName evidence="9">C4-dicarboxylate ABC transporter permease</fullName>
    </submittedName>
</protein>
<comment type="caution">
    <text evidence="9">The sequence shown here is derived from an EMBL/GenBank/DDBJ whole genome shotgun (WGS) entry which is preliminary data.</text>
</comment>
<evidence type="ECO:0000256" key="5">
    <source>
        <dbReference type="ARBA" id="ARBA00022989"/>
    </source>
</evidence>
<dbReference type="RefSeq" id="WP_058748915.1">
    <property type="nucleotide sequence ID" value="NZ_LDRC01000012.1"/>
</dbReference>
<dbReference type="Pfam" id="PF06808">
    <property type="entry name" value="DctM"/>
    <property type="match status" value="1"/>
</dbReference>
<feature type="transmembrane region" description="Helical" evidence="7">
    <location>
        <begin position="183"/>
        <end position="203"/>
    </location>
</feature>
<keyword evidence="5 7" id="KW-1133">Transmembrane helix</keyword>
<feature type="transmembrane region" description="Helical" evidence="7">
    <location>
        <begin position="29"/>
        <end position="49"/>
    </location>
</feature>
<feature type="transmembrane region" description="Helical" evidence="7">
    <location>
        <begin position="306"/>
        <end position="326"/>
    </location>
</feature>
<dbReference type="PANTHER" id="PTHR33362">
    <property type="entry name" value="SIALIC ACID TRAP TRANSPORTER PERMEASE PROTEIN SIAT-RELATED"/>
    <property type="match status" value="1"/>
</dbReference>
<evidence type="ECO:0000259" key="8">
    <source>
        <dbReference type="Pfam" id="PF06808"/>
    </source>
</evidence>
<evidence type="ECO:0000313" key="10">
    <source>
        <dbReference type="Proteomes" id="UP000072763"/>
    </source>
</evidence>